<protein>
    <recommendedName>
        <fullName evidence="8">CBM6 domain-containing protein</fullName>
    </recommendedName>
</protein>
<evidence type="ECO:0008006" key="8">
    <source>
        <dbReference type="Google" id="ProtNLM"/>
    </source>
</evidence>
<name>A0A4Q4T2N9_9PEZI</name>
<evidence type="ECO:0000256" key="3">
    <source>
        <dbReference type="ARBA" id="ARBA00023295"/>
    </source>
</evidence>
<evidence type="ECO:0000256" key="5">
    <source>
        <dbReference type="SAM" id="SignalP"/>
    </source>
</evidence>
<dbReference type="EMBL" id="QJNU01000542">
    <property type="protein sequence ID" value="RYO95634.1"/>
    <property type="molecule type" value="Genomic_DNA"/>
</dbReference>
<gene>
    <name evidence="6" type="ORF">DL764_007632</name>
</gene>
<dbReference type="AlphaFoldDB" id="A0A4Q4T2N9"/>
<organism evidence="6 7">
    <name type="scientific">Monosporascus ibericus</name>
    <dbReference type="NCBI Taxonomy" id="155417"/>
    <lineage>
        <taxon>Eukaryota</taxon>
        <taxon>Fungi</taxon>
        <taxon>Dikarya</taxon>
        <taxon>Ascomycota</taxon>
        <taxon>Pezizomycotina</taxon>
        <taxon>Sordariomycetes</taxon>
        <taxon>Xylariomycetidae</taxon>
        <taxon>Xylariales</taxon>
        <taxon>Xylariales incertae sedis</taxon>
        <taxon>Monosporascus</taxon>
    </lineage>
</organism>
<dbReference type="GO" id="GO:0004553">
    <property type="term" value="F:hydrolase activity, hydrolyzing O-glycosyl compounds"/>
    <property type="evidence" value="ECO:0007669"/>
    <property type="project" value="InterPro"/>
</dbReference>
<dbReference type="CDD" id="cd18821">
    <property type="entry name" value="GH43_Pc3Gal43A-like"/>
    <property type="match status" value="1"/>
</dbReference>
<evidence type="ECO:0000313" key="6">
    <source>
        <dbReference type="EMBL" id="RYO95634.1"/>
    </source>
</evidence>
<accession>A0A4Q4T2N9</accession>
<dbReference type="InterPro" id="IPR006710">
    <property type="entry name" value="Glyco_hydro_43"/>
</dbReference>
<evidence type="ECO:0000256" key="2">
    <source>
        <dbReference type="ARBA" id="ARBA00022801"/>
    </source>
</evidence>
<dbReference type="Proteomes" id="UP000293360">
    <property type="component" value="Unassembled WGS sequence"/>
</dbReference>
<comment type="caution">
    <text evidence="6">The sequence shown here is derived from an EMBL/GenBank/DDBJ whole genome shotgun (WGS) entry which is preliminary data.</text>
</comment>
<feature type="chain" id="PRO_5020390494" description="CBM6 domain-containing protein" evidence="5">
    <location>
        <begin position="19"/>
        <end position="443"/>
    </location>
</feature>
<dbReference type="PROSITE" id="PS51257">
    <property type="entry name" value="PROKAR_LIPOPROTEIN"/>
    <property type="match status" value="1"/>
</dbReference>
<dbReference type="STRING" id="155417.A0A4Q4T2N9"/>
<dbReference type="Gene3D" id="2.115.10.20">
    <property type="entry name" value="Glycosyl hydrolase domain, family 43"/>
    <property type="match status" value="1"/>
</dbReference>
<keyword evidence="3 4" id="KW-0326">Glycosidase</keyword>
<dbReference type="Gene3D" id="2.60.120.260">
    <property type="entry name" value="Galactose-binding domain-like"/>
    <property type="match status" value="1"/>
</dbReference>
<dbReference type="Pfam" id="PF04616">
    <property type="entry name" value="Glyco_hydro_43"/>
    <property type="match status" value="1"/>
</dbReference>
<keyword evidence="7" id="KW-1185">Reference proteome</keyword>
<comment type="similarity">
    <text evidence="1 4">Belongs to the glycosyl hydrolase 43 family.</text>
</comment>
<evidence type="ECO:0000256" key="1">
    <source>
        <dbReference type="ARBA" id="ARBA00009865"/>
    </source>
</evidence>
<proteinExistence type="inferred from homology"/>
<dbReference type="InterPro" id="IPR023296">
    <property type="entry name" value="Glyco_hydro_beta-prop_sf"/>
</dbReference>
<dbReference type="PANTHER" id="PTHR22925">
    <property type="entry name" value="GLYCOSYL HYDROLASE 43 FAMILY MEMBER"/>
    <property type="match status" value="1"/>
</dbReference>
<keyword evidence="2 4" id="KW-0378">Hydrolase</keyword>
<feature type="signal peptide" evidence="5">
    <location>
        <begin position="1"/>
        <end position="18"/>
    </location>
</feature>
<evidence type="ECO:0000313" key="7">
    <source>
        <dbReference type="Proteomes" id="UP000293360"/>
    </source>
</evidence>
<evidence type="ECO:0000256" key="4">
    <source>
        <dbReference type="RuleBase" id="RU361187"/>
    </source>
</evidence>
<keyword evidence="5" id="KW-0732">Signal</keyword>
<dbReference type="PANTHER" id="PTHR22925:SF39">
    <property type="entry name" value="PUTATIVE (AFU_ORTHOLOGUE AFUA_5G14190)-RELATED"/>
    <property type="match status" value="1"/>
</dbReference>
<dbReference type="SUPFAM" id="SSF75005">
    <property type="entry name" value="Arabinanase/levansucrase/invertase"/>
    <property type="match status" value="1"/>
</dbReference>
<dbReference type="GO" id="GO:0005975">
    <property type="term" value="P:carbohydrate metabolic process"/>
    <property type="evidence" value="ECO:0007669"/>
    <property type="project" value="InterPro"/>
</dbReference>
<reference evidence="6 7" key="1">
    <citation type="submission" date="2018-06" db="EMBL/GenBank/DDBJ databases">
        <title>Complete Genomes of Monosporascus.</title>
        <authorList>
            <person name="Robinson A.J."/>
            <person name="Natvig D.O."/>
        </authorList>
    </citation>
    <scope>NUCLEOTIDE SEQUENCE [LARGE SCALE GENOMIC DNA]</scope>
    <source>
        <strain evidence="6 7">CBS 110550</strain>
    </source>
</reference>
<sequence>MFGPKALSLALLGASACAKYIVPGARWRDTEGNLVNAHAGGIMADQGKFWWYGEYKIEGQEEGGGISVYSSEDLATWEYHGIALEPIDGHPYISPDMIIQRPKVVYSEPTGKYHMWWHADNATYGLLLQGLATADSPVGPYAFVNATAPLGNWSQDFGLFTDYKDGRSYALYSNGDRREGRDVYLTSFNEEVSELDEVVHRFDKYDLEAPTIIQTEKSYYALMSHKTGYRPNNVVAFRADSLSGPWSQPWIVAPLNTRTFNSQSGFSLRIKGTKKTTYLYLGDQARVWKPVKGKTYYGKDATTAGDAFKQEANFGSDGIILTGIYGNDSTVTFHNIEGTGKPQWVSFYYQTQGSPDRIGGSWQLRRISSVVVNGNTEKVETLYQRDTHKGIILSAPLQLTLEKGKKNTITIGGLYNGVDYKGADIDRIVVYPPEGEKKWWEWW</sequence>
<dbReference type="OrthoDB" id="3426327at2759"/>